<protein>
    <submittedName>
        <fullName evidence="1">Uncharacterized protein</fullName>
    </submittedName>
</protein>
<comment type="caution">
    <text evidence="1">The sequence shown here is derived from an EMBL/GenBank/DDBJ whole genome shotgun (WGS) entry which is preliminary data.</text>
</comment>
<dbReference type="RefSeq" id="WP_115467581.1">
    <property type="nucleotide sequence ID" value="NZ_QKRA01000003.1"/>
</dbReference>
<keyword evidence="2" id="KW-1185">Reference proteome</keyword>
<sequence length="76" mass="8950">MVSKGYWGTRSVLKRFDVKSSKTLWRWMNREDNPFPKPDIVQNGAENLWKIETVLAFEQRLLSASKQNDDDFVMEA</sequence>
<dbReference type="EMBL" id="QKRA01000003">
    <property type="protein sequence ID" value="RDL44318.1"/>
    <property type="molecule type" value="Genomic_DNA"/>
</dbReference>
<dbReference type="AlphaFoldDB" id="A0A370U993"/>
<organism evidence="1 2">
    <name type="scientific">Marinomonas piezotolerans</name>
    <dbReference type="NCBI Taxonomy" id="2213058"/>
    <lineage>
        <taxon>Bacteria</taxon>
        <taxon>Pseudomonadati</taxon>
        <taxon>Pseudomonadota</taxon>
        <taxon>Gammaproteobacteria</taxon>
        <taxon>Oceanospirillales</taxon>
        <taxon>Oceanospirillaceae</taxon>
        <taxon>Marinomonas</taxon>
    </lineage>
</organism>
<reference evidence="1 2" key="1">
    <citation type="submission" date="2018-06" db="EMBL/GenBank/DDBJ databases">
        <title>Marinomonas sp. YLB-05 draft genome sequence.</title>
        <authorList>
            <person name="Yu L."/>
            <person name="Tang X."/>
        </authorList>
    </citation>
    <scope>NUCLEOTIDE SEQUENCE [LARGE SCALE GENOMIC DNA]</scope>
    <source>
        <strain evidence="1 2">YLB-05</strain>
    </source>
</reference>
<name>A0A370U993_9GAMM</name>
<accession>A0A370U993</accession>
<evidence type="ECO:0000313" key="1">
    <source>
        <dbReference type="EMBL" id="RDL44318.1"/>
    </source>
</evidence>
<gene>
    <name evidence="1" type="ORF">DN730_07895</name>
</gene>
<dbReference type="OrthoDB" id="5297660at2"/>
<dbReference type="Proteomes" id="UP000254326">
    <property type="component" value="Unassembled WGS sequence"/>
</dbReference>
<proteinExistence type="predicted"/>
<evidence type="ECO:0000313" key="2">
    <source>
        <dbReference type="Proteomes" id="UP000254326"/>
    </source>
</evidence>